<dbReference type="PROSITE" id="PS00688">
    <property type="entry name" value="SIGMA54_INTERACT_3"/>
    <property type="match status" value="1"/>
</dbReference>
<organism evidence="10 11">
    <name type="scientific">Bradymonas sediminis</name>
    <dbReference type="NCBI Taxonomy" id="1548548"/>
    <lineage>
        <taxon>Bacteria</taxon>
        <taxon>Deltaproteobacteria</taxon>
        <taxon>Bradymonadales</taxon>
        <taxon>Bradymonadaceae</taxon>
        <taxon>Bradymonas</taxon>
    </lineage>
</organism>
<dbReference type="GO" id="GO:0000160">
    <property type="term" value="P:phosphorelay signal transduction system"/>
    <property type="evidence" value="ECO:0007669"/>
    <property type="project" value="InterPro"/>
</dbReference>
<dbReference type="PROSITE" id="PS00675">
    <property type="entry name" value="SIGMA54_INTERACT_1"/>
    <property type="match status" value="1"/>
</dbReference>
<accession>A0A2Z4FJB1</accession>
<reference evidence="10 11" key="1">
    <citation type="submission" date="2018-06" db="EMBL/GenBank/DDBJ databases">
        <title>Lujinxingia sediminis gen. nov. sp. nov., a new facultative anaerobic member of the class Deltaproteobacteria, and proposal of Lujinxingaceae fam. nov.</title>
        <authorList>
            <person name="Guo L.-Y."/>
            <person name="Li C.-M."/>
            <person name="Wang S."/>
            <person name="Du Z.-J."/>
        </authorList>
    </citation>
    <scope>NUCLEOTIDE SEQUENCE [LARGE SCALE GENOMIC DNA]</scope>
    <source>
        <strain evidence="10 11">FA350</strain>
    </source>
</reference>
<dbReference type="GO" id="GO:0006355">
    <property type="term" value="P:regulation of DNA-templated transcription"/>
    <property type="evidence" value="ECO:0007669"/>
    <property type="project" value="InterPro"/>
</dbReference>
<dbReference type="SMART" id="SM00448">
    <property type="entry name" value="REC"/>
    <property type="match status" value="1"/>
</dbReference>
<dbReference type="SUPFAM" id="SSF46689">
    <property type="entry name" value="Homeodomain-like"/>
    <property type="match status" value="1"/>
</dbReference>
<evidence type="ECO:0000256" key="3">
    <source>
        <dbReference type="ARBA" id="ARBA00022553"/>
    </source>
</evidence>
<protein>
    <submittedName>
        <fullName evidence="10">Sigma-54-dependent Fis family transcriptional regulator</fullName>
    </submittedName>
</protein>
<dbReference type="CDD" id="cd17536">
    <property type="entry name" value="REC_YesN-like"/>
    <property type="match status" value="1"/>
</dbReference>
<dbReference type="Pfam" id="PF00072">
    <property type="entry name" value="Response_reg"/>
    <property type="match status" value="1"/>
</dbReference>
<dbReference type="KEGG" id="bsed:DN745_05210"/>
<dbReference type="Pfam" id="PF00158">
    <property type="entry name" value="Sigma54_activat"/>
    <property type="match status" value="1"/>
</dbReference>
<dbReference type="Pfam" id="PF02954">
    <property type="entry name" value="HTH_8"/>
    <property type="match status" value="1"/>
</dbReference>
<keyword evidence="9" id="KW-0804">Transcription</keyword>
<keyword evidence="6" id="KW-0805">Transcription regulation</keyword>
<dbReference type="EMBL" id="CP030032">
    <property type="protein sequence ID" value="AWV88768.1"/>
    <property type="molecule type" value="Genomic_DNA"/>
</dbReference>
<keyword evidence="4" id="KW-0547">Nucleotide-binding</keyword>
<dbReference type="InterPro" id="IPR011006">
    <property type="entry name" value="CheY-like_superfamily"/>
</dbReference>
<dbReference type="Gene3D" id="3.40.50.300">
    <property type="entry name" value="P-loop containing nucleotide triphosphate hydrolases"/>
    <property type="match status" value="1"/>
</dbReference>
<dbReference type="Gene3D" id="1.10.10.60">
    <property type="entry name" value="Homeodomain-like"/>
    <property type="match status" value="1"/>
</dbReference>
<dbReference type="Gene3D" id="3.40.50.2300">
    <property type="match status" value="1"/>
</dbReference>
<evidence type="ECO:0000256" key="4">
    <source>
        <dbReference type="ARBA" id="ARBA00022741"/>
    </source>
</evidence>
<dbReference type="PROSITE" id="PS50045">
    <property type="entry name" value="SIGMA54_INTERACT_4"/>
    <property type="match status" value="1"/>
</dbReference>
<dbReference type="PANTHER" id="PTHR32071">
    <property type="entry name" value="TRANSCRIPTIONAL REGULATORY PROTEIN"/>
    <property type="match status" value="1"/>
</dbReference>
<dbReference type="FunFam" id="3.40.50.300:FF:000006">
    <property type="entry name" value="DNA-binding transcriptional regulator NtrC"/>
    <property type="match status" value="1"/>
</dbReference>
<keyword evidence="11" id="KW-1185">Reference proteome</keyword>
<dbReference type="GO" id="GO:0005737">
    <property type="term" value="C:cytoplasm"/>
    <property type="evidence" value="ECO:0007669"/>
    <property type="project" value="UniProtKB-SubCell"/>
</dbReference>
<dbReference type="InterPro" id="IPR001789">
    <property type="entry name" value="Sig_transdc_resp-reg_receiver"/>
</dbReference>
<dbReference type="InterPro" id="IPR025662">
    <property type="entry name" value="Sigma_54_int_dom_ATP-bd_1"/>
</dbReference>
<dbReference type="InterPro" id="IPR002078">
    <property type="entry name" value="Sigma_54_int"/>
</dbReference>
<dbReference type="SUPFAM" id="SSF52540">
    <property type="entry name" value="P-loop containing nucleoside triphosphate hydrolases"/>
    <property type="match status" value="1"/>
</dbReference>
<keyword evidence="2" id="KW-0963">Cytoplasm</keyword>
<evidence type="ECO:0000256" key="6">
    <source>
        <dbReference type="ARBA" id="ARBA00023015"/>
    </source>
</evidence>
<evidence type="ECO:0000256" key="7">
    <source>
        <dbReference type="ARBA" id="ARBA00023125"/>
    </source>
</evidence>
<dbReference type="InterPro" id="IPR003593">
    <property type="entry name" value="AAA+_ATPase"/>
</dbReference>
<evidence type="ECO:0000256" key="2">
    <source>
        <dbReference type="ARBA" id="ARBA00022490"/>
    </source>
</evidence>
<dbReference type="InterPro" id="IPR027417">
    <property type="entry name" value="P-loop_NTPase"/>
</dbReference>
<keyword evidence="3" id="KW-0597">Phosphoprotein</keyword>
<dbReference type="GO" id="GO:0005524">
    <property type="term" value="F:ATP binding"/>
    <property type="evidence" value="ECO:0007669"/>
    <property type="project" value="UniProtKB-KW"/>
</dbReference>
<keyword evidence="8" id="KW-0010">Activator</keyword>
<dbReference type="Gene3D" id="1.10.8.60">
    <property type="match status" value="1"/>
</dbReference>
<dbReference type="InterPro" id="IPR002197">
    <property type="entry name" value="HTH_Fis"/>
</dbReference>
<dbReference type="Proteomes" id="UP000249799">
    <property type="component" value="Chromosome"/>
</dbReference>
<dbReference type="FunFam" id="3.40.50.2300:FF:000018">
    <property type="entry name" value="DNA-binding transcriptional regulator NtrC"/>
    <property type="match status" value="1"/>
</dbReference>
<gene>
    <name evidence="10" type="ORF">DN745_05210</name>
</gene>
<dbReference type="Pfam" id="PF25601">
    <property type="entry name" value="AAA_lid_14"/>
    <property type="match status" value="1"/>
</dbReference>
<evidence type="ECO:0000256" key="9">
    <source>
        <dbReference type="ARBA" id="ARBA00023163"/>
    </source>
</evidence>
<dbReference type="GO" id="GO:0043565">
    <property type="term" value="F:sequence-specific DNA binding"/>
    <property type="evidence" value="ECO:0007669"/>
    <property type="project" value="InterPro"/>
</dbReference>
<dbReference type="InterPro" id="IPR058031">
    <property type="entry name" value="AAA_lid_NorR"/>
</dbReference>
<dbReference type="InterPro" id="IPR025944">
    <property type="entry name" value="Sigma_54_int_dom_CS"/>
</dbReference>
<dbReference type="PROSITE" id="PS50110">
    <property type="entry name" value="RESPONSE_REGULATORY"/>
    <property type="match status" value="1"/>
</dbReference>
<evidence type="ECO:0000313" key="10">
    <source>
        <dbReference type="EMBL" id="AWV88768.1"/>
    </source>
</evidence>
<evidence type="ECO:0000256" key="1">
    <source>
        <dbReference type="ARBA" id="ARBA00004496"/>
    </source>
</evidence>
<evidence type="ECO:0000256" key="8">
    <source>
        <dbReference type="ARBA" id="ARBA00023159"/>
    </source>
</evidence>
<name>A0A2Z4FJB1_9DELT</name>
<dbReference type="AlphaFoldDB" id="A0A2Z4FJB1"/>
<proteinExistence type="predicted"/>
<comment type="subcellular location">
    <subcellularLocation>
        <location evidence="1">Cytoplasm</location>
    </subcellularLocation>
</comment>
<dbReference type="PROSITE" id="PS00676">
    <property type="entry name" value="SIGMA54_INTERACT_2"/>
    <property type="match status" value="1"/>
</dbReference>
<keyword evidence="7" id="KW-0238">DNA-binding</keyword>
<dbReference type="InterPro" id="IPR025943">
    <property type="entry name" value="Sigma_54_int_dom_ATP-bd_2"/>
</dbReference>
<dbReference type="SUPFAM" id="SSF52172">
    <property type="entry name" value="CheY-like"/>
    <property type="match status" value="1"/>
</dbReference>
<evidence type="ECO:0000256" key="5">
    <source>
        <dbReference type="ARBA" id="ARBA00022840"/>
    </source>
</evidence>
<dbReference type="OrthoDB" id="9763792at2"/>
<dbReference type="CDD" id="cd00009">
    <property type="entry name" value="AAA"/>
    <property type="match status" value="1"/>
</dbReference>
<dbReference type="SMART" id="SM00382">
    <property type="entry name" value="AAA"/>
    <property type="match status" value="1"/>
</dbReference>
<dbReference type="FunFam" id="1.10.8.60:FF:000014">
    <property type="entry name" value="DNA-binding transcriptional regulator NtrC"/>
    <property type="match status" value="1"/>
</dbReference>
<dbReference type="InterPro" id="IPR009057">
    <property type="entry name" value="Homeodomain-like_sf"/>
</dbReference>
<evidence type="ECO:0000313" key="11">
    <source>
        <dbReference type="Proteomes" id="UP000249799"/>
    </source>
</evidence>
<dbReference type="RefSeq" id="WP_111332761.1">
    <property type="nucleotide sequence ID" value="NZ_CP030032.1"/>
</dbReference>
<keyword evidence="5" id="KW-0067">ATP-binding</keyword>
<sequence>MQNLSAQKFPPAHYAASRGRILIVDDEVHAREALSTLLEEDGYEVRNAPDGFKALGVLREWECDLLVTDLRMPVMDGLELIKKARVEFPKLTCVVMTAFGSVENAVKAMKSGAEDYLSKPLNFDEVELVIARAMERTQLRTELDRLRQGSAGETTKTQMIGNSMPMQKLKSMIDQVATSRATVLITGESGTGKELVARLVHERSDRADKPFVRLHCSALAETLLESELFGHEKGAFTGAANQRKGRFEEANGGTLFLDEIGEISQSIQVKLLRFLQEREFERVGGNQTISVDVRIIAATNRDLEAEVRSGRFREDLYYRLNVIHLNTPPLRVRRSDIAPLASHLVAKHARRNGKDIKEISPEVLATICQYDWPGNVRELENTVERAVVLATGSRIESSQLSDNFGQQHFVPNDEIRIPGSTLEDIERYAILETYEATGGNSAETSRILGISVRKVQYKLKEYRD</sequence>